<evidence type="ECO:0000256" key="1">
    <source>
        <dbReference type="SAM" id="SignalP"/>
    </source>
</evidence>
<keyword evidence="4" id="KW-1185">Reference proteome</keyword>
<dbReference type="PROSITE" id="PS51257">
    <property type="entry name" value="PROKAR_LIPOPROTEIN"/>
    <property type="match status" value="1"/>
</dbReference>
<reference evidence="3" key="1">
    <citation type="submission" date="2022-12" db="EMBL/GenBank/DDBJ databases">
        <title>Draft genome sequence of the thermophilic strain Brevibacillus thermoruber HT42, isolated from Los Humeros, Puebla, Mexico, with biotechnological potential.</title>
        <authorList>
            <person name="Lara Sanchez J."/>
            <person name="Solis Palacios R."/>
            <person name="Bustos Baena A.S."/>
            <person name="Ruz Baez A.E."/>
            <person name="Espinosa Luna G."/>
            <person name="Oliart Ros R.M."/>
        </authorList>
    </citation>
    <scope>NUCLEOTIDE SEQUENCE</scope>
    <source>
        <strain evidence="3">HT42</strain>
    </source>
</reference>
<dbReference type="PANTHER" id="PTHR19328">
    <property type="entry name" value="HEDGEHOG-INTERACTING PROTEIN"/>
    <property type="match status" value="1"/>
</dbReference>
<proteinExistence type="predicted"/>
<evidence type="ECO:0000313" key="4">
    <source>
        <dbReference type="Proteomes" id="UP001151071"/>
    </source>
</evidence>
<organism evidence="3 4">
    <name type="scientific">Brevibacillus thermoruber</name>
    <dbReference type="NCBI Taxonomy" id="33942"/>
    <lineage>
        <taxon>Bacteria</taxon>
        <taxon>Bacillati</taxon>
        <taxon>Bacillota</taxon>
        <taxon>Bacilli</taxon>
        <taxon>Bacillales</taxon>
        <taxon>Paenibacillaceae</taxon>
        <taxon>Brevibacillus</taxon>
    </lineage>
</organism>
<feature type="domain" description="Glucose/Sorbosone dehydrogenase" evidence="2">
    <location>
        <begin position="61"/>
        <end position="368"/>
    </location>
</feature>
<keyword evidence="1" id="KW-0732">Signal</keyword>
<dbReference type="InterPro" id="IPR011042">
    <property type="entry name" value="6-blade_b-propeller_TolB-like"/>
</dbReference>
<dbReference type="RefSeq" id="WP_271140219.1">
    <property type="nucleotide sequence ID" value="NZ_JAPYYP010000013.1"/>
</dbReference>
<dbReference type="SUPFAM" id="SSF50952">
    <property type="entry name" value="Soluble quinoprotein glucose dehydrogenase"/>
    <property type="match status" value="1"/>
</dbReference>
<feature type="chain" id="PRO_5040924863" evidence="1">
    <location>
        <begin position="23"/>
        <end position="385"/>
    </location>
</feature>
<dbReference type="Proteomes" id="UP001151071">
    <property type="component" value="Unassembled WGS sequence"/>
</dbReference>
<evidence type="ECO:0000313" key="3">
    <source>
        <dbReference type="EMBL" id="MDA5109132.1"/>
    </source>
</evidence>
<gene>
    <name evidence="3" type="ORF">O3V59_12220</name>
</gene>
<name>A0A9X3TQX0_9BACL</name>
<accession>A0A9X3TQX0</accession>
<protein>
    <submittedName>
        <fullName evidence="3">PQQ-dependent sugar dehydrogenase</fullName>
    </submittedName>
</protein>
<dbReference type="Gene3D" id="2.120.10.30">
    <property type="entry name" value="TolB, C-terminal domain"/>
    <property type="match status" value="1"/>
</dbReference>
<dbReference type="Pfam" id="PF07995">
    <property type="entry name" value="GSDH"/>
    <property type="match status" value="1"/>
</dbReference>
<sequence>MRKWMMAAAAALALTAAGGCEANSVERQESPAAEPVVAAPRPTVLADEQVPYSPETLADNLNVPWALDVAPDGRIFFTERPGSVRVIQQGRLLPEPLITFPAPFISEGEGGLLGLVVDPDFAVNHWLYVYHTYRQGGSTYNRVVRLREENNRARVDKVLIDRIPGSVIHNGGRLKIGPDRRLYVTTGDARVLDRAQDRSSLAGKILRLNLDGTIPADNPFPQSPVYSWGHRNPQGIGWSPSHGGMYSSEHGPFAHDEINLIEPGGNYGWPVIQGDQQAAGMKAPILHSGDTTWAPAGMTFVTRGPWQGRLLVANLRGEQILNVALDPGNPSAVQSFSVFYQNKYGRLRDVVEGQDGSLYLLTSNRDGRGDPRPGDDRIIRLRPGR</sequence>
<evidence type="ECO:0000259" key="2">
    <source>
        <dbReference type="Pfam" id="PF07995"/>
    </source>
</evidence>
<comment type="caution">
    <text evidence="3">The sequence shown here is derived from an EMBL/GenBank/DDBJ whole genome shotgun (WGS) entry which is preliminary data.</text>
</comment>
<dbReference type="EMBL" id="JAPYYP010000013">
    <property type="protein sequence ID" value="MDA5109132.1"/>
    <property type="molecule type" value="Genomic_DNA"/>
</dbReference>
<dbReference type="InterPro" id="IPR012938">
    <property type="entry name" value="Glc/Sorbosone_DH"/>
</dbReference>
<feature type="signal peptide" evidence="1">
    <location>
        <begin position="1"/>
        <end position="22"/>
    </location>
</feature>
<dbReference type="AlphaFoldDB" id="A0A9X3TQX0"/>
<dbReference type="PANTHER" id="PTHR19328:SF13">
    <property type="entry name" value="HIPL1 PROTEIN"/>
    <property type="match status" value="1"/>
</dbReference>
<dbReference type="InterPro" id="IPR011041">
    <property type="entry name" value="Quinoprot_gluc/sorb_DH_b-prop"/>
</dbReference>